<sequence length="51" mass="5700">MCSGFVFPCHSSSVMLPSAGLSWSLRNHTGPRNSSIHTFLHFNNFVVTRMC</sequence>
<reference evidence="1" key="1">
    <citation type="submission" date="2014-11" db="EMBL/GenBank/DDBJ databases">
        <authorList>
            <person name="Amaro Gonzalez C."/>
        </authorList>
    </citation>
    <scope>NUCLEOTIDE SEQUENCE</scope>
</reference>
<dbReference type="EMBL" id="GBXM01094904">
    <property type="protein sequence ID" value="JAH13673.1"/>
    <property type="molecule type" value="Transcribed_RNA"/>
</dbReference>
<reference evidence="1" key="2">
    <citation type="journal article" date="2015" name="Fish Shellfish Immunol.">
        <title>Early steps in the European eel (Anguilla anguilla)-Vibrio vulnificus interaction in the gills: Role of the RtxA13 toxin.</title>
        <authorList>
            <person name="Callol A."/>
            <person name="Pajuelo D."/>
            <person name="Ebbesson L."/>
            <person name="Teles M."/>
            <person name="MacKenzie S."/>
            <person name="Amaro C."/>
        </authorList>
    </citation>
    <scope>NUCLEOTIDE SEQUENCE</scope>
</reference>
<name>A0A0E9QC45_ANGAN</name>
<accession>A0A0E9QC45</accession>
<organism evidence="1">
    <name type="scientific">Anguilla anguilla</name>
    <name type="common">European freshwater eel</name>
    <name type="synonym">Muraena anguilla</name>
    <dbReference type="NCBI Taxonomy" id="7936"/>
    <lineage>
        <taxon>Eukaryota</taxon>
        <taxon>Metazoa</taxon>
        <taxon>Chordata</taxon>
        <taxon>Craniata</taxon>
        <taxon>Vertebrata</taxon>
        <taxon>Euteleostomi</taxon>
        <taxon>Actinopterygii</taxon>
        <taxon>Neopterygii</taxon>
        <taxon>Teleostei</taxon>
        <taxon>Anguilliformes</taxon>
        <taxon>Anguillidae</taxon>
        <taxon>Anguilla</taxon>
    </lineage>
</organism>
<evidence type="ECO:0000313" key="1">
    <source>
        <dbReference type="EMBL" id="JAH13673.1"/>
    </source>
</evidence>
<protein>
    <submittedName>
        <fullName evidence="1">Uncharacterized protein</fullName>
    </submittedName>
</protein>
<dbReference type="AlphaFoldDB" id="A0A0E9QC45"/>
<proteinExistence type="predicted"/>